<feature type="transmembrane region" description="Helical" evidence="7">
    <location>
        <begin position="101"/>
        <end position="124"/>
    </location>
</feature>
<comment type="similarity">
    <text evidence="2">Belongs to the purine-cytosine permease (2.A.39) family.</text>
</comment>
<dbReference type="InterPro" id="IPR001248">
    <property type="entry name" value="Pur-cyt_permease"/>
</dbReference>
<dbReference type="PANTHER" id="PTHR30569:SF0">
    <property type="entry name" value="CYTOSINE PERMEASE"/>
    <property type="match status" value="1"/>
</dbReference>
<feature type="transmembrane region" description="Helical" evidence="7">
    <location>
        <begin position="304"/>
        <end position="322"/>
    </location>
</feature>
<dbReference type="Pfam" id="PF02133">
    <property type="entry name" value="Transp_cyt_pur"/>
    <property type="match status" value="1"/>
</dbReference>
<dbReference type="GO" id="GO:0005886">
    <property type="term" value="C:plasma membrane"/>
    <property type="evidence" value="ECO:0007669"/>
    <property type="project" value="TreeGrafter"/>
</dbReference>
<evidence type="ECO:0000313" key="8">
    <source>
        <dbReference type="EMBL" id="MST50284.1"/>
    </source>
</evidence>
<evidence type="ECO:0000256" key="6">
    <source>
        <dbReference type="SAM" id="MobiDB-lite"/>
    </source>
</evidence>
<feature type="transmembrane region" description="Helical" evidence="7">
    <location>
        <begin position="224"/>
        <end position="252"/>
    </location>
</feature>
<dbReference type="PANTHER" id="PTHR30569">
    <property type="entry name" value="CYTOSINE TRANSPORTER CODB"/>
    <property type="match status" value="1"/>
</dbReference>
<sequence>MTDTLLASETETATTTQSVPAGTKRANLLENGLIWFGAGLSVAEILTGTYFAPLGFTNGLLAILLGHLIGCTFLFLAGYIGGKTRKSAMNTTKISFGSKGAWLFAGLNVLQLLGWTSIMIYDAVLAANGIFALGNWAWVLIIGAFIAPWIGIGVTRLGPVNIVAMAGLFILTVILSVGVFSGGIPVGVSPEAMSFGAALELSIAMPLSWLPLISDYTRETARPVAATAVSTVVYGLVSMWMYVIGLAAAIFAGTSDIAQMMLKAGLGVAALLIIVFSTVTTTFLYAWSAGISSVAIVPKLNGKYVALGATALGTAAAMAFNMDNITPFLYLIGSVFAPMIAILIVDFFILKRDYSKQSFDWVNLLIWVAGFIIYRLLMNVDFILGNTLPDMVITMGIAILIGQLRERLGDSAKKATPEREETTALSSEAVS</sequence>
<feature type="transmembrane region" description="Helical" evidence="7">
    <location>
        <begin position="130"/>
        <end position="150"/>
    </location>
</feature>
<dbReference type="InterPro" id="IPR012732">
    <property type="entry name" value="Thia_CytX"/>
</dbReference>
<feature type="transmembrane region" description="Helical" evidence="7">
    <location>
        <begin position="264"/>
        <end position="297"/>
    </location>
</feature>
<dbReference type="GO" id="GO:0015209">
    <property type="term" value="F:cytosine transmembrane transporter activity"/>
    <property type="evidence" value="ECO:0007669"/>
    <property type="project" value="InterPro"/>
</dbReference>
<feature type="compositionally biased region" description="Basic and acidic residues" evidence="6">
    <location>
        <begin position="412"/>
        <end position="422"/>
    </location>
</feature>
<accession>A0A7K0K4B1</accession>
<dbReference type="AlphaFoldDB" id="A0A7K0K4B1"/>
<keyword evidence="5 7" id="KW-0472">Membrane</keyword>
<dbReference type="Gene3D" id="1.10.4160.10">
    <property type="entry name" value="Hydantoin permease"/>
    <property type="match status" value="1"/>
</dbReference>
<reference evidence="8 9" key="1">
    <citation type="submission" date="2019-08" db="EMBL/GenBank/DDBJ databases">
        <title>In-depth cultivation of the pig gut microbiome towards novel bacterial diversity and tailored functional studies.</title>
        <authorList>
            <person name="Wylensek D."/>
            <person name="Hitch T.C.A."/>
            <person name="Clavel T."/>
        </authorList>
    </citation>
    <scope>NUCLEOTIDE SEQUENCE [LARGE SCALE GENOMIC DNA]</scope>
    <source>
        <strain evidence="8 9">RF-GAM-744-WT-7</strain>
    </source>
</reference>
<dbReference type="RefSeq" id="WP_154545783.1">
    <property type="nucleotide sequence ID" value="NZ_VUMY01000016.1"/>
</dbReference>
<dbReference type="NCBIfam" id="TIGR02358">
    <property type="entry name" value="thia_cytX"/>
    <property type="match status" value="1"/>
</dbReference>
<dbReference type="InterPro" id="IPR030191">
    <property type="entry name" value="CodB"/>
</dbReference>
<feature type="transmembrane region" description="Helical" evidence="7">
    <location>
        <begin position="33"/>
        <end position="53"/>
    </location>
</feature>
<feature type="transmembrane region" description="Helical" evidence="7">
    <location>
        <begin position="162"/>
        <end position="186"/>
    </location>
</feature>
<evidence type="ECO:0000256" key="7">
    <source>
        <dbReference type="SAM" id="Phobius"/>
    </source>
</evidence>
<evidence type="ECO:0000313" key="9">
    <source>
        <dbReference type="Proteomes" id="UP000442535"/>
    </source>
</evidence>
<gene>
    <name evidence="8" type="primary">cytX</name>
    <name evidence="8" type="ORF">FYJ63_08595</name>
</gene>
<feature type="region of interest" description="Disordered" evidence="6">
    <location>
        <begin position="412"/>
        <end position="431"/>
    </location>
</feature>
<evidence type="ECO:0000256" key="1">
    <source>
        <dbReference type="ARBA" id="ARBA00004141"/>
    </source>
</evidence>
<feature type="transmembrane region" description="Helical" evidence="7">
    <location>
        <begin position="361"/>
        <end position="377"/>
    </location>
</feature>
<keyword evidence="9" id="KW-1185">Reference proteome</keyword>
<evidence type="ECO:0000256" key="2">
    <source>
        <dbReference type="ARBA" id="ARBA00008974"/>
    </source>
</evidence>
<keyword evidence="3 7" id="KW-0812">Transmembrane</keyword>
<name>A0A7K0K4B1_9ACTO</name>
<feature type="transmembrane region" description="Helical" evidence="7">
    <location>
        <begin position="383"/>
        <end position="404"/>
    </location>
</feature>
<feature type="transmembrane region" description="Helical" evidence="7">
    <location>
        <begin position="328"/>
        <end position="349"/>
    </location>
</feature>
<evidence type="ECO:0000256" key="4">
    <source>
        <dbReference type="ARBA" id="ARBA00022989"/>
    </source>
</evidence>
<proteinExistence type="inferred from homology"/>
<dbReference type="EMBL" id="VUMY01000016">
    <property type="protein sequence ID" value="MST50284.1"/>
    <property type="molecule type" value="Genomic_DNA"/>
</dbReference>
<evidence type="ECO:0000256" key="5">
    <source>
        <dbReference type="ARBA" id="ARBA00023136"/>
    </source>
</evidence>
<comment type="caution">
    <text evidence="8">The sequence shown here is derived from an EMBL/GenBank/DDBJ whole genome shotgun (WGS) entry which is preliminary data.</text>
</comment>
<comment type="subcellular location">
    <subcellularLocation>
        <location evidence="1">Membrane</location>
        <topology evidence="1">Multi-pass membrane protein</topology>
    </subcellularLocation>
</comment>
<dbReference type="Proteomes" id="UP000442535">
    <property type="component" value="Unassembled WGS sequence"/>
</dbReference>
<keyword evidence="4 7" id="KW-1133">Transmembrane helix</keyword>
<protein>
    <submittedName>
        <fullName evidence="8">Putative hydroxymethylpyrimidine transporter CytX</fullName>
    </submittedName>
</protein>
<feature type="transmembrane region" description="Helical" evidence="7">
    <location>
        <begin position="59"/>
        <end position="80"/>
    </location>
</feature>
<evidence type="ECO:0000256" key="3">
    <source>
        <dbReference type="ARBA" id="ARBA00022692"/>
    </source>
</evidence>
<feature type="transmembrane region" description="Helical" evidence="7">
    <location>
        <begin position="192"/>
        <end position="212"/>
    </location>
</feature>
<organism evidence="8 9">
    <name type="scientific">Mobiluncus porci</name>
    <dbReference type="NCBI Taxonomy" id="2652278"/>
    <lineage>
        <taxon>Bacteria</taxon>
        <taxon>Bacillati</taxon>
        <taxon>Actinomycetota</taxon>
        <taxon>Actinomycetes</taxon>
        <taxon>Actinomycetales</taxon>
        <taxon>Actinomycetaceae</taxon>
        <taxon>Mobiluncus</taxon>
    </lineage>
</organism>